<evidence type="ECO:0000313" key="1">
    <source>
        <dbReference type="EMBL" id="JAE34066.1"/>
    </source>
</evidence>
<protein>
    <submittedName>
        <fullName evidence="1">Uncharacterized protein</fullName>
    </submittedName>
</protein>
<dbReference type="EMBL" id="GBRH01163830">
    <property type="protein sequence ID" value="JAE34066.1"/>
    <property type="molecule type" value="Transcribed_RNA"/>
</dbReference>
<name>A0A0A9HGU1_ARUDO</name>
<reference evidence="1" key="2">
    <citation type="journal article" date="2015" name="Data Brief">
        <title>Shoot transcriptome of the giant reed, Arundo donax.</title>
        <authorList>
            <person name="Barrero R.A."/>
            <person name="Guerrero F.D."/>
            <person name="Moolhuijzen P."/>
            <person name="Goolsby J.A."/>
            <person name="Tidwell J."/>
            <person name="Bellgard S.E."/>
            <person name="Bellgard M.I."/>
        </authorList>
    </citation>
    <scope>NUCLEOTIDE SEQUENCE</scope>
    <source>
        <tissue evidence="1">Shoot tissue taken approximately 20 cm above the soil surface</tissue>
    </source>
</reference>
<reference evidence="1" key="1">
    <citation type="submission" date="2014-09" db="EMBL/GenBank/DDBJ databases">
        <authorList>
            <person name="Magalhaes I.L.F."/>
            <person name="Oliveira U."/>
            <person name="Santos F.R."/>
            <person name="Vidigal T.H.D.A."/>
            <person name="Brescovit A.D."/>
            <person name="Santos A.J."/>
        </authorList>
    </citation>
    <scope>NUCLEOTIDE SEQUENCE</scope>
    <source>
        <tissue evidence="1">Shoot tissue taken approximately 20 cm above the soil surface</tissue>
    </source>
</reference>
<dbReference type="AlphaFoldDB" id="A0A0A9HGU1"/>
<proteinExistence type="predicted"/>
<accession>A0A0A9HGU1</accession>
<organism evidence="1">
    <name type="scientific">Arundo donax</name>
    <name type="common">Giant reed</name>
    <name type="synonym">Donax arundinaceus</name>
    <dbReference type="NCBI Taxonomy" id="35708"/>
    <lineage>
        <taxon>Eukaryota</taxon>
        <taxon>Viridiplantae</taxon>
        <taxon>Streptophyta</taxon>
        <taxon>Embryophyta</taxon>
        <taxon>Tracheophyta</taxon>
        <taxon>Spermatophyta</taxon>
        <taxon>Magnoliopsida</taxon>
        <taxon>Liliopsida</taxon>
        <taxon>Poales</taxon>
        <taxon>Poaceae</taxon>
        <taxon>PACMAD clade</taxon>
        <taxon>Arundinoideae</taxon>
        <taxon>Arundineae</taxon>
        <taxon>Arundo</taxon>
    </lineage>
</organism>
<sequence>MGQANDDDFSGITLLATNYLKENRKVLEGYTPTSAYKYT</sequence>